<comment type="caution">
    <text evidence="2">The sequence shown here is derived from an EMBL/GenBank/DDBJ whole genome shotgun (WGS) entry which is preliminary data.</text>
</comment>
<reference evidence="3" key="1">
    <citation type="journal article" date="2014" name="Cell">
        <title>The Architecture of a Scrambled Genome Reveals Massive Levels of Genomic Rearrangement during Development.</title>
        <authorList>
            <person name="Chen X."/>
            <person name="Bracht J.R."/>
            <person name="Goldman A.D."/>
            <person name="Dolzhenko E."/>
            <person name="Clay D.M."/>
            <person name="Swart E.C."/>
            <person name="Perlman D.H."/>
            <person name="Doak T.G."/>
            <person name="Stuart A."/>
            <person name="Amemiya C.T."/>
            <person name="Sebra R.P."/>
            <person name="Landweber L.F."/>
        </authorList>
    </citation>
    <scope>NUCLEOTIDE SEQUENCE [LARGE SCALE GENOMIC DNA]</scope>
    <source>
        <strain evidence="3">JRB310</strain>
    </source>
</reference>
<gene>
    <name evidence="2" type="ORF">OXYTRIMIC_318</name>
</gene>
<dbReference type="Proteomes" id="UP000053232">
    <property type="component" value="Unassembled WGS sequence"/>
</dbReference>
<dbReference type="AlphaFoldDB" id="A0A073HZU4"/>
<feature type="region of interest" description="Disordered" evidence="1">
    <location>
        <begin position="1"/>
        <end position="20"/>
    </location>
</feature>
<organism evidence="2 3">
    <name type="scientific">Oxytricha trifallax</name>
    <dbReference type="NCBI Taxonomy" id="1172189"/>
    <lineage>
        <taxon>Eukaryota</taxon>
        <taxon>Sar</taxon>
        <taxon>Alveolata</taxon>
        <taxon>Ciliophora</taxon>
        <taxon>Intramacronucleata</taxon>
        <taxon>Spirotrichea</taxon>
        <taxon>Stichotrichia</taxon>
        <taxon>Sporadotrichida</taxon>
        <taxon>Oxytrichidae</taxon>
        <taxon>Oxytrichinae</taxon>
        <taxon>Oxytricha</taxon>
    </lineage>
</organism>
<evidence type="ECO:0000313" key="3">
    <source>
        <dbReference type="Proteomes" id="UP000053232"/>
    </source>
</evidence>
<dbReference type="EMBL" id="ARYC01005207">
    <property type="protein sequence ID" value="KEJ82746.1"/>
    <property type="molecule type" value="Genomic_DNA"/>
</dbReference>
<evidence type="ECO:0000256" key="1">
    <source>
        <dbReference type="SAM" id="MobiDB-lite"/>
    </source>
</evidence>
<evidence type="ECO:0000313" key="2">
    <source>
        <dbReference type="EMBL" id="KEJ82746.1"/>
    </source>
</evidence>
<accession>A0A073HZU4</accession>
<sequence>MSGRKGKGNAGDSDKTKQRAFSHVILKKQFIQEEEKEDLRVPASDQRVPTQTLIKNLQLKVVIHKVYQHGAINIGSNQGVAHISQNQIEMVSPKRSKSKAKKSQNYLGLPPKKLENLLAGRIPNKKAPKKKVNKESFTYKKLKIQQKIAKLNFEWVNQTMKKTPKEEKKWLREVGLTYVRGILEKMEDLSKE</sequence>
<name>A0A073HZU4_9SPIT</name>
<proteinExistence type="predicted"/>
<keyword evidence="3" id="KW-1185">Reference proteome</keyword>
<protein>
    <submittedName>
        <fullName evidence="2">Uncharacterized protein</fullName>
    </submittedName>
</protein>